<sequence length="78" mass="8635">MQFASLSLHPHGNYLVQHCVRNRRTGSPQHDLLPIVLSACNRQSIRELQGLVQTTPATFVLHTLLETCNAVTVSSLLT</sequence>
<accession>A0A8R7Q7D2</accession>
<name>A0A8R7Q7D2_TRIUA</name>
<protein>
    <submittedName>
        <fullName evidence="1">Uncharacterized protein</fullName>
    </submittedName>
</protein>
<evidence type="ECO:0000313" key="2">
    <source>
        <dbReference type="Proteomes" id="UP000015106"/>
    </source>
</evidence>
<evidence type="ECO:0000313" key="1">
    <source>
        <dbReference type="EnsemblPlants" id="TuG1812G0400002732.01.T01.cds274251"/>
    </source>
</evidence>
<reference evidence="2" key="1">
    <citation type="journal article" date="2013" name="Nature">
        <title>Draft genome of the wheat A-genome progenitor Triticum urartu.</title>
        <authorList>
            <person name="Ling H.Q."/>
            <person name="Zhao S."/>
            <person name="Liu D."/>
            <person name="Wang J."/>
            <person name="Sun H."/>
            <person name="Zhang C."/>
            <person name="Fan H."/>
            <person name="Li D."/>
            <person name="Dong L."/>
            <person name="Tao Y."/>
            <person name="Gao C."/>
            <person name="Wu H."/>
            <person name="Li Y."/>
            <person name="Cui Y."/>
            <person name="Guo X."/>
            <person name="Zheng S."/>
            <person name="Wang B."/>
            <person name="Yu K."/>
            <person name="Liang Q."/>
            <person name="Yang W."/>
            <person name="Lou X."/>
            <person name="Chen J."/>
            <person name="Feng M."/>
            <person name="Jian J."/>
            <person name="Zhang X."/>
            <person name="Luo G."/>
            <person name="Jiang Y."/>
            <person name="Liu J."/>
            <person name="Wang Z."/>
            <person name="Sha Y."/>
            <person name="Zhang B."/>
            <person name="Wu H."/>
            <person name="Tang D."/>
            <person name="Shen Q."/>
            <person name="Xue P."/>
            <person name="Zou S."/>
            <person name="Wang X."/>
            <person name="Liu X."/>
            <person name="Wang F."/>
            <person name="Yang Y."/>
            <person name="An X."/>
            <person name="Dong Z."/>
            <person name="Zhang K."/>
            <person name="Zhang X."/>
            <person name="Luo M.C."/>
            <person name="Dvorak J."/>
            <person name="Tong Y."/>
            <person name="Wang J."/>
            <person name="Yang H."/>
            <person name="Li Z."/>
            <person name="Wang D."/>
            <person name="Zhang A."/>
            <person name="Wang J."/>
        </authorList>
    </citation>
    <scope>NUCLEOTIDE SEQUENCE</scope>
    <source>
        <strain evidence="2">cv. G1812</strain>
    </source>
</reference>
<dbReference type="EnsemblPlants" id="TuG1812G0400002732.01.T01">
    <property type="protein sequence ID" value="TuG1812G0400002732.01.T01.cds274251"/>
    <property type="gene ID" value="TuG1812G0400002732.01"/>
</dbReference>
<proteinExistence type="predicted"/>
<dbReference type="Gramene" id="TuG1812G0400002732.01.T01">
    <property type="protein sequence ID" value="TuG1812G0400002732.01.T01.cds274251"/>
    <property type="gene ID" value="TuG1812G0400002732.01"/>
</dbReference>
<dbReference type="Proteomes" id="UP000015106">
    <property type="component" value="Chromosome 4"/>
</dbReference>
<organism evidence="1 2">
    <name type="scientific">Triticum urartu</name>
    <name type="common">Red wild einkorn</name>
    <name type="synonym">Crithodium urartu</name>
    <dbReference type="NCBI Taxonomy" id="4572"/>
    <lineage>
        <taxon>Eukaryota</taxon>
        <taxon>Viridiplantae</taxon>
        <taxon>Streptophyta</taxon>
        <taxon>Embryophyta</taxon>
        <taxon>Tracheophyta</taxon>
        <taxon>Spermatophyta</taxon>
        <taxon>Magnoliopsida</taxon>
        <taxon>Liliopsida</taxon>
        <taxon>Poales</taxon>
        <taxon>Poaceae</taxon>
        <taxon>BOP clade</taxon>
        <taxon>Pooideae</taxon>
        <taxon>Triticodae</taxon>
        <taxon>Triticeae</taxon>
        <taxon>Triticinae</taxon>
        <taxon>Triticum</taxon>
    </lineage>
</organism>
<reference evidence="1" key="3">
    <citation type="submission" date="2022-06" db="UniProtKB">
        <authorList>
            <consortium name="EnsemblPlants"/>
        </authorList>
    </citation>
    <scope>IDENTIFICATION</scope>
</reference>
<reference evidence="1" key="2">
    <citation type="submission" date="2018-03" db="EMBL/GenBank/DDBJ databases">
        <title>The Triticum urartu genome reveals the dynamic nature of wheat genome evolution.</title>
        <authorList>
            <person name="Ling H."/>
            <person name="Ma B."/>
            <person name="Shi X."/>
            <person name="Liu H."/>
            <person name="Dong L."/>
            <person name="Sun H."/>
            <person name="Cao Y."/>
            <person name="Gao Q."/>
            <person name="Zheng S."/>
            <person name="Li Y."/>
            <person name="Yu Y."/>
            <person name="Du H."/>
            <person name="Qi M."/>
            <person name="Li Y."/>
            <person name="Yu H."/>
            <person name="Cui Y."/>
            <person name="Wang N."/>
            <person name="Chen C."/>
            <person name="Wu H."/>
            <person name="Zhao Y."/>
            <person name="Zhang J."/>
            <person name="Li Y."/>
            <person name="Zhou W."/>
            <person name="Zhang B."/>
            <person name="Hu W."/>
            <person name="Eijk M."/>
            <person name="Tang J."/>
            <person name="Witsenboer H."/>
            <person name="Zhao S."/>
            <person name="Li Z."/>
            <person name="Zhang A."/>
            <person name="Wang D."/>
            <person name="Liang C."/>
        </authorList>
    </citation>
    <scope>NUCLEOTIDE SEQUENCE [LARGE SCALE GENOMIC DNA]</scope>
    <source>
        <strain evidence="1">cv. G1812</strain>
    </source>
</reference>
<dbReference type="AlphaFoldDB" id="A0A8R7Q7D2"/>
<keyword evidence="2" id="KW-1185">Reference proteome</keyword>